<keyword evidence="6" id="KW-1185">Reference proteome</keyword>
<comment type="subcellular location">
    <subcellularLocation>
        <location evidence="1">Secreted</location>
    </subcellularLocation>
</comment>
<proteinExistence type="inferred from homology"/>
<feature type="signal peptide" evidence="4">
    <location>
        <begin position="1"/>
        <end position="21"/>
    </location>
</feature>
<feature type="chain" id="PRO_5040812949" description="Major royal jelly protein" evidence="4">
    <location>
        <begin position="22"/>
        <end position="424"/>
    </location>
</feature>
<evidence type="ECO:0000256" key="2">
    <source>
        <dbReference type="ARBA" id="ARBA00009127"/>
    </source>
</evidence>
<dbReference type="GeneID" id="80904988"/>
<dbReference type="InterPro" id="IPR011042">
    <property type="entry name" value="6-blade_b-propeller_TolB-like"/>
</dbReference>
<dbReference type="AlphaFoldDB" id="A0A9W9CGR6"/>
<dbReference type="RefSeq" id="XP_056077092.1">
    <property type="nucleotide sequence ID" value="XM_056210270.1"/>
</dbReference>
<protein>
    <recommendedName>
        <fullName evidence="7">Major royal jelly protein</fullName>
    </recommendedName>
</protein>
<dbReference type="Gene3D" id="2.120.10.30">
    <property type="entry name" value="TolB, C-terminal domain"/>
    <property type="match status" value="1"/>
</dbReference>
<keyword evidence="3" id="KW-0964">Secreted</keyword>
<dbReference type="PANTHER" id="PTHR10009">
    <property type="entry name" value="PROTEIN YELLOW-RELATED"/>
    <property type="match status" value="1"/>
</dbReference>
<dbReference type="InterPro" id="IPR017996">
    <property type="entry name" value="MRJP/yellow-related"/>
</dbReference>
<name>A0A9W9CGR6_9PLEO</name>
<evidence type="ECO:0000256" key="4">
    <source>
        <dbReference type="SAM" id="SignalP"/>
    </source>
</evidence>
<evidence type="ECO:0000313" key="5">
    <source>
        <dbReference type="EMBL" id="KAJ4360890.1"/>
    </source>
</evidence>
<dbReference type="EMBL" id="JAPEUX010000001">
    <property type="protein sequence ID" value="KAJ4360890.1"/>
    <property type="molecule type" value="Genomic_DNA"/>
</dbReference>
<evidence type="ECO:0000256" key="3">
    <source>
        <dbReference type="ARBA" id="ARBA00022525"/>
    </source>
</evidence>
<evidence type="ECO:0000313" key="6">
    <source>
        <dbReference type="Proteomes" id="UP001140513"/>
    </source>
</evidence>
<dbReference type="PANTHER" id="PTHR10009:SF17">
    <property type="entry name" value="MAJOR ROYAL JELLY PROTEIN"/>
    <property type="match status" value="1"/>
</dbReference>
<dbReference type="Proteomes" id="UP001140513">
    <property type="component" value="Unassembled WGS sequence"/>
</dbReference>
<comment type="caution">
    <text evidence="5">The sequence shown here is derived from an EMBL/GenBank/DDBJ whole genome shotgun (WGS) entry which is preliminary data.</text>
</comment>
<accession>A0A9W9CGR6</accession>
<dbReference type="Pfam" id="PF03022">
    <property type="entry name" value="MRJP"/>
    <property type="match status" value="1"/>
</dbReference>
<dbReference type="SUPFAM" id="SSF101898">
    <property type="entry name" value="NHL repeat"/>
    <property type="match status" value="1"/>
</dbReference>
<keyword evidence="4" id="KW-0732">Signal</keyword>
<sequence length="424" mass="46305">MKSKRTVLLSTIFAIIPQTLAQFPTTCPAPIPKNGNSTIGVCPTDFTIIGPQLEPVHESTRAPTGLAIDPNLVLYLTYPRNFGPTPDNVVKCTSFETEEPWPSAAYQNCTASQNASTCFINVQNVVLDSINQLWIVDSGIKPGEKSATEYGAKIMSFSLQGELLRTYVIPSELFYDNMNANDVRINNTLGEGGYAFITDESDAGSILSINLATGDANRRLFNTTYTRADKGYVGVYNGEPIYNWNGTTKSFITTGSDGIALASGNVYWGVLASRRFYYVPQAAIVNNSISEEDLLEHVQDPGQCGTEQAGLTADDKGRVYITASEHNAIFYVDTLQTAVNETVNGDPPGSSSLLEPVPAKDYVVKTLVRNALIQHADSAAIWGGWMYFCTNQLELSPLRQYQNVDARRGPFRSYRLWIGAGPAI</sequence>
<evidence type="ECO:0000256" key="1">
    <source>
        <dbReference type="ARBA" id="ARBA00004613"/>
    </source>
</evidence>
<evidence type="ECO:0008006" key="7">
    <source>
        <dbReference type="Google" id="ProtNLM"/>
    </source>
</evidence>
<organism evidence="5 6">
    <name type="scientific">Didymosphaeria variabile</name>
    <dbReference type="NCBI Taxonomy" id="1932322"/>
    <lineage>
        <taxon>Eukaryota</taxon>
        <taxon>Fungi</taxon>
        <taxon>Dikarya</taxon>
        <taxon>Ascomycota</taxon>
        <taxon>Pezizomycotina</taxon>
        <taxon>Dothideomycetes</taxon>
        <taxon>Pleosporomycetidae</taxon>
        <taxon>Pleosporales</taxon>
        <taxon>Massarineae</taxon>
        <taxon>Didymosphaeriaceae</taxon>
        <taxon>Didymosphaeria</taxon>
    </lineage>
</organism>
<dbReference type="GO" id="GO:0005576">
    <property type="term" value="C:extracellular region"/>
    <property type="evidence" value="ECO:0007669"/>
    <property type="project" value="UniProtKB-SubCell"/>
</dbReference>
<dbReference type="OrthoDB" id="7776143at2759"/>
<gene>
    <name evidence="5" type="ORF">N0V89_001458</name>
</gene>
<comment type="similarity">
    <text evidence="2">Belongs to the major royal jelly protein family.</text>
</comment>
<reference evidence="5" key="1">
    <citation type="submission" date="2022-10" db="EMBL/GenBank/DDBJ databases">
        <title>Tapping the CABI collections for fungal endophytes: first genome assemblies for Collariella, Neodidymelliopsis, Ascochyta clinopodiicola, Didymella pomorum, Didymosphaeria variabile, Neocosmospora piperis and Neocucurbitaria cava.</title>
        <authorList>
            <person name="Hill R."/>
        </authorList>
    </citation>
    <scope>NUCLEOTIDE SEQUENCE</scope>
    <source>
        <strain evidence="5">IMI 356815</strain>
    </source>
</reference>